<proteinExistence type="predicted"/>
<evidence type="ECO:0000313" key="1">
    <source>
        <dbReference type="EMBL" id="CCG53247.1"/>
    </source>
</evidence>
<dbReference type="AlphaFoldDB" id="H8XPH3"/>
<name>H8XPH3_FLAIG</name>
<dbReference type="KEGG" id="fin:KQS_06435"/>
<evidence type="ECO:0000313" key="2">
    <source>
        <dbReference type="Proteomes" id="UP000007599"/>
    </source>
</evidence>
<keyword evidence="2" id="KW-1185">Reference proteome</keyword>
<organism evidence="1 2">
    <name type="scientific">Flavobacterium indicum (strain DSM 17447 / CIP 109464 / GPTSA100-9)</name>
    <dbReference type="NCBI Taxonomy" id="1094466"/>
    <lineage>
        <taxon>Bacteria</taxon>
        <taxon>Pseudomonadati</taxon>
        <taxon>Bacteroidota</taxon>
        <taxon>Flavobacteriia</taxon>
        <taxon>Flavobacteriales</taxon>
        <taxon>Flavobacteriaceae</taxon>
        <taxon>Flavobacterium</taxon>
    </lineage>
</organism>
<dbReference type="PATRIC" id="fig|1094466.5.peg.1264"/>
<reference evidence="2" key="2">
    <citation type="submission" date="2012-03" db="EMBL/GenBank/DDBJ databases">
        <title>Complete genome sequence of Flavobacterium indicum GPTSA100-9T, isolated from warm spring water.</title>
        <authorList>
            <person name="Barbier P."/>
            <person name="Houel A."/>
            <person name="Loux V."/>
            <person name="Poulain J."/>
            <person name="Bernardet J.-F."/>
            <person name="Touchon M."/>
            <person name="Duchaud E."/>
        </authorList>
    </citation>
    <scope>NUCLEOTIDE SEQUENCE [LARGE SCALE GENOMIC DNA]</scope>
    <source>
        <strain evidence="2">DSM 17447 / CIP 109464 / GPTSA100-9</strain>
    </source>
</reference>
<reference evidence="1 2" key="1">
    <citation type="journal article" date="2012" name="J. Bacteriol.">
        <title>Complete Genome Sequence of Flavobacterium indicum GPSTA100-9T, Isolated from Warm Spring Water.</title>
        <authorList>
            <person name="Barbier P."/>
            <person name="Houel A."/>
            <person name="Loux V."/>
            <person name="Poulain J."/>
            <person name="Bernardet J.F."/>
            <person name="Touchon M."/>
            <person name="Duchaud E."/>
        </authorList>
    </citation>
    <scope>NUCLEOTIDE SEQUENCE [LARGE SCALE GENOMIC DNA]</scope>
    <source>
        <strain evidence="2">DSM 17447 / CIP 109464 / GPTSA100-9</strain>
    </source>
</reference>
<gene>
    <name evidence="1" type="ordered locus">KQS_06435</name>
</gene>
<dbReference type="RefSeq" id="WP_014388373.1">
    <property type="nucleotide sequence ID" value="NC_017025.1"/>
</dbReference>
<protein>
    <submittedName>
        <fullName evidence="1">Uncharacterized protein</fullName>
    </submittedName>
</protein>
<sequence>MNIPTYLDFFNLALDSIADKTFAKLTLAKTIGKPELQNIYVRITKIENEFKLSVIFKIYKDGLQEIEKTVELNDLANELIPYMNNPFMSAILFTTEKDVVLKLNKKRVATITEMNPTFKNADPNLF</sequence>
<dbReference type="HOGENOM" id="CLU_1934269_0_0_10"/>
<dbReference type="eggNOG" id="COG0357">
    <property type="taxonomic scope" value="Bacteria"/>
</dbReference>
<dbReference type="Proteomes" id="UP000007599">
    <property type="component" value="Chromosome I"/>
</dbReference>
<dbReference type="EMBL" id="HE774682">
    <property type="protein sequence ID" value="CCG53247.1"/>
    <property type="molecule type" value="Genomic_DNA"/>
</dbReference>
<dbReference type="OrthoDB" id="5502211at2"/>
<accession>H8XPH3</accession>
<dbReference type="STRING" id="1094466.KQS_06435"/>